<evidence type="ECO:0000313" key="3">
    <source>
        <dbReference type="EMBL" id="SFH72517.1"/>
    </source>
</evidence>
<evidence type="ECO:0000256" key="2">
    <source>
        <dbReference type="SAM" id="Phobius"/>
    </source>
</evidence>
<keyword evidence="2" id="KW-0472">Membrane</keyword>
<keyword evidence="2" id="KW-0812">Transmembrane</keyword>
<gene>
    <name evidence="3" type="ORF">SAMN05216561_10211</name>
</gene>
<feature type="transmembrane region" description="Helical" evidence="2">
    <location>
        <begin position="44"/>
        <end position="63"/>
    </location>
</feature>
<dbReference type="OrthoDB" id="3789964at2"/>
<dbReference type="RefSeq" id="WP_091110085.1">
    <property type="nucleotide sequence ID" value="NZ_BKAF01000028.1"/>
</dbReference>
<dbReference type="Proteomes" id="UP000198649">
    <property type="component" value="Unassembled WGS sequence"/>
</dbReference>
<dbReference type="EMBL" id="FOQG01000002">
    <property type="protein sequence ID" value="SFH72517.1"/>
    <property type="molecule type" value="Genomic_DNA"/>
</dbReference>
<evidence type="ECO:0000313" key="4">
    <source>
        <dbReference type="Proteomes" id="UP000198649"/>
    </source>
</evidence>
<dbReference type="STRING" id="1005945.SAMN05216561_10211"/>
<reference evidence="3 4" key="1">
    <citation type="submission" date="2016-10" db="EMBL/GenBank/DDBJ databases">
        <authorList>
            <person name="de Groot N.N."/>
        </authorList>
    </citation>
    <scope>NUCLEOTIDE SEQUENCE [LARGE SCALE GENOMIC DNA]</scope>
    <source>
        <strain evidence="3 4">CGMCC 1.11156</strain>
    </source>
</reference>
<protein>
    <submittedName>
        <fullName evidence="3">Uncharacterized protein</fullName>
    </submittedName>
</protein>
<keyword evidence="4" id="KW-1185">Reference proteome</keyword>
<feature type="compositionally biased region" description="Low complexity" evidence="1">
    <location>
        <begin position="77"/>
        <end position="91"/>
    </location>
</feature>
<accession>A0A1I3CDE4</accession>
<sequence length="288" mass="30127">MTHLDDATDLRAVMERAMRDVTAPVRLDELAVARGRRLRRGRTVLAGAGGLAAAATVVVVVAATTGTGGTRGGDVASEPTPTSVPTSQSPETTERPAGWWDAPTEDLLAILERLLPTGVRVVEHQVVIDDPSPGESGVVPGWLGVTLLSTHTDGPGKLEVVLYPREVEQVPPPVTTTQADGTVSTEVNASSPSYDERVTCPPGKVTVGLCEQVVTSDGTPEGRVETSRIGEITILEVTLRGPDGGLVYLATTDTVDDKWGFTSPASADAPPLTVLELARIAQDPAWTS</sequence>
<organism evidence="3 4">
    <name type="scientific">Nocardioides psychrotolerans</name>
    <dbReference type="NCBI Taxonomy" id="1005945"/>
    <lineage>
        <taxon>Bacteria</taxon>
        <taxon>Bacillati</taxon>
        <taxon>Actinomycetota</taxon>
        <taxon>Actinomycetes</taxon>
        <taxon>Propionibacteriales</taxon>
        <taxon>Nocardioidaceae</taxon>
        <taxon>Nocardioides</taxon>
    </lineage>
</organism>
<evidence type="ECO:0000256" key="1">
    <source>
        <dbReference type="SAM" id="MobiDB-lite"/>
    </source>
</evidence>
<keyword evidence="2" id="KW-1133">Transmembrane helix</keyword>
<feature type="region of interest" description="Disordered" evidence="1">
    <location>
        <begin position="66"/>
        <end position="99"/>
    </location>
</feature>
<proteinExistence type="predicted"/>
<dbReference type="AlphaFoldDB" id="A0A1I3CDE4"/>
<name>A0A1I3CDE4_9ACTN</name>